<evidence type="ECO:0000256" key="1">
    <source>
        <dbReference type="SAM" id="MobiDB-lite"/>
    </source>
</evidence>
<feature type="region of interest" description="Disordered" evidence="1">
    <location>
        <begin position="199"/>
        <end position="234"/>
    </location>
</feature>
<gene>
    <name evidence="3" type="primary">LOC107766795</name>
</gene>
<dbReference type="PaxDb" id="4097-A0A1S3XMD1"/>
<dbReference type="KEGG" id="nta:107766795"/>
<feature type="domain" description="Retrotransposon gag" evidence="2">
    <location>
        <begin position="18"/>
        <end position="75"/>
    </location>
</feature>
<dbReference type="PANTHER" id="PTHR33223">
    <property type="entry name" value="CCHC-TYPE DOMAIN-CONTAINING PROTEIN"/>
    <property type="match status" value="1"/>
</dbReference>
<reference evidence="3" key="1">
    <citation type="submission" date="2025-08" db="UniProtKB">
        <authorList>
            <consortium name="RefSeq"/>
        </authorList>
    </citation>
    <scope>IDENTIFICATION</scope>
</reference>
<proteinExistence type="predicted"/>
<dbReference type="AlphaFoldDB" id="A0A1S3XMD1"/>
<accession>A0A1S3XMD1</accession>
<sequence length="330" mass="37715">MNTFRYNGASHDAIYLRAFPFSLKDDAKSWLRSIPTGSIRTWEEMTTKFLEKYFSATKTGRMRKEIHNFSQSEGKQCSRHVKDLRSHYEDFWDGLNPSSRRLLNSAVASPLMKKTPEEIVTFLNELSEDAEQWSTDQGDRRRSAGLGCDICGLGHPTLECQTFTAEEEVNALGNFNRFNYQEGGNFNFMGKRHPRFSWSSSWRQKNSRASRQGPPGFQNQERQPYQPPQPNNSSLEDLMKAFINKSNEKLETQGTSIREQGTSIWNLERQLGQITSLLSERGPRTLLADTKKNPKETIKAVPLRSGKTLAEPIAKPRAEKEINSTKIAKE</sequence>
<dbReference type="OrthoDB" id="999762at2759"/>
<dbReference type="InterPro" id="IPR005162">
    <property type="entry name" value="Retrotrans_gag_dom"/>
</dbReference>
<feature type="compositionally biased region" description="Polar residues" evidence="1">
    <location>
        <begin position="199"/>
        <end position="210"/>
    </location>
</feature>
<dbReference type="PANTHER" id="PTHR33223:SF11">
    <property type="entry name" value="ELEMENT PROTEIN, PUTATIVE-RELATED"/>
    <property type="match status" value="1"/>
</dbReference>
<dbReference type="RefSeq" id="XP_016441130.1">
    <property type="nucleotide sequence ID" value="XM_016585644.1"/>
</dbReference>
<name>A0A1S3XMD1_TOBAC</name>
<evidence type="ECO:0000259" key="2">
    <source>
        <dbReference type="Pfam" id="PF03732"/>
    </source>
</evidence>
<dbReference type="Pfam" id="PF03732">
    <property type="entry name" value="Retrotrans_gag"/>
    <property type="match status" value="1"/>
</dbReference>
<evidence type="ECO:0000313" key="3">
    <source>
        <dbReference type="RefSeq" id="XP_016441130.1"/>
    </source>
</evidence>
<organism evidence="3">
    <name type="scientific">Nicotiana tabacum</name>
    <name type="common">Common tobacco</name>
    <dbReference type="NCBI Taxonomy" id="4097"/>
    <lineage>
        <taxon>Eukaryota</taxon>
        <taxon>Viridiplantae</taxon>
        <taxon>Streptophyta</taxon>
        <taxon>Embryophyta</taxon>
        <taxon>Tracheophyta</taxon>
        <taxon>Spermatophyta</taxon>
        <taxon>Magnoliopsida</taxon>
        <taxon>eudicotyledons</taxon>
        <taxon>Gunneridae</taxon>
        <taxon>Pentapetalae</taxon>
        <taxon>asterids</taxon>
        <taxon>lamiids</taxon>
        <taxon>Solanales</taxon>
        <taxon>Solanaceae</taxon>
        <taxon>Nicotianoideae</taxon>
        <taxon>Nicotianeae</taxon>
        <taxon>Nicotiana</taxon>
    </lineage>
</organism>
<protein>
    <recommendedName>
        <fullName evidence="2">Retrotransposon gag domain-containing protein</fullName>
    </recommendedName>
</protein>